<dbReference type="InterPro" id="IPR043993">
    <property type="entry name" value="T4SS_pilin"/>
</dbReference>
<accession>A0A1G2DW82</accession>
<feature type="transmembrane region" description="Helical" evidence="1">
    <location>
        <begin position="12"/>
        <end position="30"/>
    </location>
</feature>
<evidence type="ECO:0000256" key="1">
    <source>
        <dbReference type="SAM" id="Phobius"/>
    </source>
</evidence>
<proteinExistence type="predicted"/>
<feature type="transmembrane region" description="Helical" evidence="1">
    <location>
        <begin position="103"/>
        <end position="121"/>
    </location>
</feature>
<comment type="caution">
    <text evidence="2">The sequence shown here is derived from an EMBL/GenBank/DDBJ whole genome shotgun (WGS) entry which is preliminary data.</text>
</comment>
<reference evidence="2 3" key="1">
    <citation type="journal article" date="2016" name="Nat. Commun.">
        <title>Thousands of microbial genomes shed light on interconnected biogeochemical processes in an aquifer system.</title>
        <authorList>
            <person name="Anantharaman K."/>
            <person name="Brown C.T."/>
            <person name="Hug L.A."/>
            <person name="Sharon I."/>
            <person name="Castelle C.J."/>
            <person name="Probst A.J."/>
            <person name="Thomas B.C."/>
            <person name="Singh A."/>
            <person name="Wilkins M.J."/>
            <person name="Karaoz U."/>
            <person name="Brodie E.L."/>
            <person name="Williams K.H."/>
            <person name="Hubbard S.S."/>
            <person name="Banfield J.F."/>
        </authorList>
    </citation>
    <scope>NUCLEOTIDE SEQUENCE [LARGE SCALE GENOMIC DNA]</scope>
</reference>
<dbReference type="Proteomes" id="UP000178893">
    <property type="component" value="Unassembled WGS sequence"/>
</dbReference>
<keyword evidence="1" id="KW-0472">Membrane</keyword>
<evidence type="ECO:0000313" key="2">
    <source>
        <dbReference type="EMBL" id="OGZ17884.1"/>
    </source>
</evidence>
<keyword evidence="1" id="KW-0812">Transmembrane</keyword>
<dbReference type="Pfam" id="PF18895">
    <property type="entry name" value="T4SS_pilin"/>
    <property type="match status" value="1"/>
</dbReference>
<name>A0A1G2DW82_9BACT</name>
<gene>
    <name evidence="2" type="ORF">A2V72_02925</name>
</gene>
<dbReference type="EMBL" id="MHLW01000022">
    <property type="protein sequence ID" value="OGZ17884.1"/>
    <property type="molecule type" value="Genomic_DNA"/>
</dbReference>
<sequence>MIYYINMKRKKLIFIIIFTILIALPESYIFSQGDNLEIKYPVIPGEPTPPTVISMGLPNYIKYIFNFSIAIIGIIIFGVLIYSGLQYIISTGSPEKLGSAKKGITSALIGIVILFSAALLFNTINPELTKLETPDLSIIEPVITPGIYLCNYKVDNIASIISRYTDENATEDELIEVAREFKAKIRNGSNICFRVAFSGNLSFTFDSNIHDGFAIPRKEYISVPANEENPTGVSIEWKYDYGIIFHEKDNFRGECYIGPAYDRIVGGVIEPPLLNSRSVTLFEKPAQEPSSDQKGVTLYQCLDYNKTGSCPAELGGDPADKTFPEIMPADDATFAFQDQLGNLASNNAGQGNVNGTRSIQIDREGSYFAVLFSENDFKGDICEVINEDDNNLLDQPIGQCEIAWDGHDCTGLLDWNEEEGYLRDCKPCANSLIVIKGNIVK</sequence>
<protein>
    <submittedName>
        <fullName evidence="2">Uncharacterized protein</fullName>
    </submittedName>
</protein>
<feature type="transmembrane region" description="Helical" evidence="1">
    <location>
        <begin position="63"/>
        <end position="82"/>
    </location>
</feature>
<keyword evidence="1" id="KW-1133">Transmembrane helix</keyword>
<dbReference type="AlphaFoldDB" id="A0A1G2DW82"/>
<evidence type="ECO:0000313" key="3">
    <source>
        <dbReference type="Proteomes" id="UP000178893"/>
    </source>
</evidence>
<organism evidence="2 3">
    <name type="scientific">Candidatus Nealsonbacteria bacterium RBG_13_37_56</name>
    <dbReference type="NCBI Taxonomy" id="1801661"/>
    <lineage>
        <taxon>Bacteria</taxon>
        <taxon>Candidatus Nealsoniibacteriota</taxon>
    </lineage>
</organism>